<feature type="region of interest" description="Disordered" evidence="3">
    <location>
        <begin position="1"/>
        <end position="27"/>
    </location>
</feature>
<feature type="disulfide bond" evidence="2">
    <location>
        <begin position="115"/>
        <end position="130"/>
    </location>
</feature>
<dbReference type="InterPro" id="IPR036508">
    <property type="entry name" value="Chitin-bd_dom_sf"/>
</dbReference>
<keyword evidence="1 2" id="KW-1015">Disulfide bond</keyword>
<dbReference type="InterPro" id="IPR036055">
    <property type="entry name" value="LDL_receptor-like_sf"/>
</dbReference>
<dbReference type="InterPro" id="IPR002172">
    <property type="entry name" value="LDrepeatLR_classA_rpt"/>
</dbReference>
<reference evidence="6" key="1">
    <citation type="submission" date="2025-08" db="UniProtKB">
        <authorList>
            <consortium name="RefSeq"/>
        </authorList>
    </citation>
    <scope>IDENTIFICATION</scope>
</reference>
<dbReference type="Pfam" id="PF01607">
    <property type="entry name" value="CBM_14"/>
    <property type="match status" value="1"/>
</dbReference>
<dbReference type="InterPro" id="IPR002557">
    <property type="entry name" value="Chitin-bd_dom"/>
</dbReference>
<protein>
    <submittedName>
        <fullName evidence="6">Sortilin-related receptor-like</fullName>
    </submittedName>
</protein>
<dbReference type="Pfam" id="PF00057">
    <property type="entry name" value="Ldl_recept_a"/>
    <property type="match status" value="1"/>
</dbReference>
<evidence type="ECO:0000313" key="6">
    <source>
        <dbReference type="RefSeq" id="XP_014676772.1"/>
    </source>
</evidence>
<dbReference type="SUPFAM" id="SSF57424">
    <property type="entry name" value="LDL receptor-like module"/>
    <property type="match status" value="1"/>
</dbReference>
<keyword evidence="5" id="KW-1185">Reference proteome</keyword>
<sequence length="160" mass="17110">SAIPFELEPPIDVEDQCNDENSSHGASSTDCQVYYVCTSPGVIIRARCGGETIWSPNTALCEHPEDALNEVCGWEPVVMATDDAGTESGRPRHPRFRAGFRCADGSKMIPFSSQCNGKKNCSDGSDEEGCAEPCDPEKCKLPGIALALAAYIRSNSHPAS</sequence>
<comment type="caution">
    <text evidence="2">Lacks conserved residue(s) required for the propagation of feature annotation.</text>
</comment>
<evidence type="ECO:0000313" key="5">
    <source>
        <dbReference type="Proteomes" id="UP000695022"/>
    </source>
</evidence>
<proteinExistence type="predicted"/>
<dbReference type="Gene3D" id="4.10.400.10">
    <property type="entry name" value="Low-density Lipoprotein Receptor"/>
    <property type="match status" value="1"/>
</dbReference>
<dbReference type="CDD" id="cd00112">
    <property type="entry name" value="LDLa"/>
    <property type="match status" value="1"/>
</dbReference>
<evidence type="ECO:0000259" key="4">
    <source>
        <dbReference type="PROSITE" id="PS50940"/>
    </source>
</evidence>
<dbReference type="SUPFAM" id="SSF57625">
    <property type="entry name" value="Invertebrate chitin-binding proteins"/>
    <property type="match status" value="1"/>
</dbReference>
<feature type="non-terminal residue" evidence="6">
    <location>
        <position position="1"/>
    </location>
</feature>
<dbReference type="Gene3D" id="2.170.140.10">
    <property type="entry name" value="Chitin binding domain"/>
    <property type="match status" value="1"/>
</dbReference>
<dbReference type="SMART" id="SM00192">
    <property type="entry name" value="LDLa"/>
    <property type="match status" value="1"/>
</dbReference>
<feature type="domain" description="Chitin-binding type-2" evidence="4">
    <location>
        <begin position="14"/>
        <end position="74"/>
    </location>
</feature>
<dbReference type="GeneID" id="106816663"/>
<evidence type="ECO:0000256" key="1">
    <source>
        <dbReference type="ARBA" id="ARBA00023157"/>
    </source>
</evidence>
<dbReference type="PROSITE" id="PS50068">
    <property type="entry name" value="LDLRA_2"/>
    <property type="match status" value="1"/>
</dbReference>
<name>A0ABM1EX51_PRICU</name>
<organism evidence="5 6">
    <name type="scientific">Priapulus caudatus</name>
    <name type="common">Priapulid worm</name>
    <dbReference type="NCBI Taxonomy" id="37621"/>
    <lineage>
        <taxon>Eukaryota</taxon>
        <taxon>Metazoa</taxon>
        <taxon>Ecdysozoa</taxon>
        <taxon>Scalidophora</taxon>
        <taxon>Priapulida</taxon>
        <taxon>Priapulimorpha</taxon>
        <taxon>Priapulimorphida</taxon>
        <taxon>Priapulidae</taxon>
        <taxon>Priapulus</taxon>
    </lineage>
</organism>
<dbReference type="RefSeq" id="XP_014676772.1">
    <property type="nucleotide sequence ID" value="XM_014821286.1"/>
</dbReference>
<evidence type="ECO:0000256" key="2">
    <source>
        <dbReference type="PROSITE-ProRule" id="PRU00124"/>
    </source>
</evidence>
<feature type="compositionally biased region" description="Acidic residues" evidence="3">
    <location>
        <begin position="9"/>
        <end position="18"/>
    </location>
</feature>
<dbReference type="PROSITE" id="PS50940">
    <property type="entry name" value="CHIT_BIND_II"/>
    <property type="match status" value="1"/>
</dbReference>
<evidence type="ECO:0000256" key="3">
    <source>
        <dbReference type="SAM" id="MobiDB-lite"/>
    </source>
</evidence>
<accession>A0ABM1EX51</accession>
<gene>
    <name evidence="6" type="primary">LOC106816663</name>
</gene>
<dbReference type="Proteomes" id="UP000695022">
    <property type="component" value="Unplaced"/>
</dbReference>